<feature type="repeat" description="NHL" evidence="4">
    <location>
        <begin position="181"/>
        <end position="223"/>
    </location>
</feature>
<evidence type="ECO:0000256" key="4">
    <source>
        <dbReference type="PROSITE-ProRule" id="PRU00504"/>
    </source>
</evidence>
<dbReference type="Gene3D" id="2.120.10.30">
    <property type="entry name" value="TolB, C-terminal domain"/>
    <property type="match status" value="1"/>
</dbReference>
<sequence length="326" mass="37202">MMYDGKEACQPLRRFHMSEQLIIGNASHLYAVQEGWGQLPPDIQYGYTHGIVVDDEDRVYVHHTGKESVVVFDKNGTFLTSWGSEFEGGAHGFYLHRDPDGQQYLYFADTKRSMIVKTTLSGEVLLRITPPDRPDLYDAERKYVPTDVCVAPNGDIYVSDGYGQSYVHHYNAEGTYIRSWGGKGSEPGKLNSPHGISINLRGEQPEIYIADRSNNRIQVFTLEGEHLRFVEHNLDLPCSFYFFGDEVYLPDLHSRVTILDANDRLITHLGEDQQAYKQQGWPNLPKSYYRPDRFSSPHGICVDSEGNVYLAEWISDGRVTKLARQR</sequence>
<dbReference type="SUPFAM" id="SSF63829">
    <property type="entry name" value="Calcium-dependent phosphotriesterase"/>
    <property type="match status" value="1"/>
</dbReference>
<protein>
    <recommendedName>
        <fullName evidence="7">6-bladed beta-propeller</fullName>
    </recommendedName>
</protein>
<evidence type="ECO:0000256" key="3">
    <source>
        <dbReference type="ARBA" id="ARBA00023180"/>
    </source>
</evidence>
<reference evidence="5 6" key="1">
    <citation type="submission" date="2019-12" db="EMBL/GenBank/DDBJ databases">
        <authorList>
            <person name="Huq M.A."/>
        </authorList>
    </citation>
    <scope>NUCLEOTIDE SEQUENCE [LARGE SCALE GENOMIC DNA]</scope>
    <source>
        <strain evidence="5 6">MAH-34</strain>
    </source>
</reference>
<dbReference type="InterPro" id="IPR011042">
    <property type="entry name" value="6-blade_b-propeller_TolB-like"/>
</dbReference>
<evidence type="ECO:0000313" key="6">
    <source>
        <dbReference type="Proteomes" id="UP000467637"/>
    </source>
</evidence>
<comment type="caution">
    <text evidence="5">The sequence shown here is derived from an EMBL/GenBank/DDBJ whole genome shotgun (WGS) entry which is preliminary data.</text>
</comment>
<dbReference type="InterPro" id="IPR001258">
    <property type="entry name" value="NHL_repeat"/>
</dbReference>
<evidence type="ECO:0000256" key="1">
    <source>
        <dbReference type="ARBA" id="ARBA00022729"/>
    </source>
</evidence>
<evidence type="ECO:0008006" key="7">
    <source>
        <dbReference type="Google" id="ProtNLM"/>
    </source>
</evidence>
<evidence type="ECO:0000313" key="5">
    <source>
        <dbReference type="EMBL" id="MVQ37418.1"/>
    </source>
</evidence>
<dbReference type="PANTHER" id="PTHR10680">
    <property type="entry name" value="PEPTIDYL-GLYCINE ALPHA-AMIDATING MONOOXYGENASE"/>
    <property type="match status" value="1"/>
</dbReference>
<accession>A0ABW9UE02</accession>
<keyword evidence="1" id="KW-0732">Signal</keyword>
<proteinExistence type="predicted"/>
<name>A0ABW9UE02_9BACL</name>
<keyword evidence="2" id="KW-0677">Repeat</keyword>
<gene>
    <name evidence="5" type="ORF">GON05_22610</name>
</gene>
<keyword evidence="3" id="KW-0325">Glycoprotein</keyword>
<organism evidence="5 6">
    <name type="scientific">Paenibacillus anseongense</name>
    <dbReference type="NCBI Taxonomy" id="2682845"/>
    <lineage>
        <taxon>Bacteria</taxon>
        <taxon>Bacillati</taxon>
        <taxon>Bacillota</taxon>
        <taxon>Bacilli</taxon>
        <taxon>Bacillales</taxon>
        <taxon>Paenibacillaceae</taxon>
        <taxon>Paenibacillus</taxon>
    </lineage>
</organism>
<dbReference type="Proteomes" id="UP000467637">
    <property type="component" value="Unassembled WGS sequence"/>
</dbReference>
<dbReference type="Pfam" id="PF01436">
    <property type="entry name" value="NHL"/>
    <property type="match status" value="1"/>
</dbReference>
<evidence type="ECO:0000256" key="2">
    <source>
        <dbReference type="ARBA" id="ARBA00022737"/>
    </source>
</evidence>
<dbReference type="EMBL" id="WSEM01000016">
    <property type="protein sequence ID" value="MVQ37418.1"/>
    <property type="molecule type" value="Genomic_DNA"/>
</dbReference>
<dbReference type="PROSITE" id="PS51125">
    <property type="entry name" value="NHL"/>
    <property type="match status" value="1"/>
</dbReference>
<dbReference type="PANTHER" id="PTHR10680:SF38">
    <property type="entry name" value="BLL1368 PROTEIN"/>
    <property type="match status" value="1"/>
</dbReference>
<keyword evidence="6" id="KW-1185">Reference proteome</keyword>